<dbReference type="PANTHER" id="PTHR43280">
    <property type="entry name" value="ARAC-FAMILY TRANSCRIPTIONAL REGULATOR"/>
    <property type="match status" value="1"/>
</dbReference>
<dbReference type="EMBL" id="DAAQHH010000017">
    <property type="protein sequence ID" value="HAD9330369.1"/>
    <property type="molecule type" value="Genomic_DNA"/>
</dbReference>
<accession>A0A723CFY1</accession>
<dbReference type="PROSITE" id="PS01124">
    <property type="entry name" value="HTH_ARAC_FAMILY_2"/>
    <property type="match status" value="1"/>
</dbReference>
<dbReference type="GO" id="GO:0043565">
    <property type="term" value="F:sequence-specific DNA binding"/>
    <property type="evidence" value="ECO:0007669"/>
    <property type="project" value="InterPro"/>
</dbReference>
<dbReference type="PRINTS" id="PR00032">
    <property type="entry name" value="HTHARAC"/>
</dbReference>
<dbReference type="Gene3D" id="1.10.10.60">
    <property type="entry name" value="Homeodomain-like"/>
    <property type="match status" value="1"/>
</dbReference>
<dbReference type="SMART" id="SM00342">
    <property type="entry name" value="HTH_ARAC"/>
    <property type="match status" value="1"/>
</dbReference>
<dbReference type="GO" id="GO:0003700">
    <property type="term" value="F:DNA-binding transcription factor activity"/>
    <property type="evidence" value="ECO:0007669"/>
    <property type="project" value="InterPro"/>
</dbReference>
<gene>
    <name evidence="5" type="ORF">G1429_24575</name>
</gene>
<dbReference type="PROSITE" id="PS00041">
    <property type="entry name" value="HTH_ARAC_FAMILY_1"/>
    <property type="match status" value="1"/>
</dbReference>
<evidence type="ECO:0000256" key="1">
    <source>
        <dbReference type="ARBA" id="ARBA00023015"/>
    </source>
</evidence>
<dbReference type="Pfam" id="PF12833">
    <property type="entry name" value="HTH_18"/>
    <property type="match status" value="1"/>
</dbReference>
<dbReference type="InterPro" id="IPR018060">
    <property type="entry name" value="HTH_AraC"/>
</dbReference>
<evidence type="ECO:0000256" key="2">
    <source>
        <dbReference type="ARBA" id="ARBA00023125"/>
    </source>
</evidence>
<keyword evidence="1" id="KW-0805">Transcription regulation</keyword>
<keyword evidence="2" id="KW-0238">DNA-binding</keyword>
<keyword evidence="3" id="KW-0804">Transcription</keyword>
<dbReference type="SUPFAM" id="SSF46689">
    <property type="entry name" value="Homeodomain-like"/>
    <property type="match status" value="1"/>
</dbReference>
<evidence type="ECO:0000313" key="5">
    <source>
        <dbReference type="EMBL" id="HAD9330369.1"/>
    </source>
</evidence>
<dbReference type="InterPro" id="IPR018062">
    <property type="entry name" value="HTH_AraC-typ_CS"/>
</dbReference>
<proteinExistence type="predicted"/>
<dbReference type="PANTHER" id="PTHR43280:SF33">
    <property type="entry name" value="HTH-TYPE TRANSCRIPTIONAL REGULATOR APPY-RELATED"/>
    <property type="match status" value="1"/>
</dbReference>
<dbReference type="AlphaFoldDB" id="A0A723CFY1"/>
<comment type="caution">
    <text evidence="5">The sequence shown here is derived from an EMBL/GenBank/DDBJ whole genome shotgun (WGS) entry which is preliminary data.</text>
</comment>
<dbReference type="InterPro" id="IPR020449">
    <property type="entry name" value="Tscrpt_reg_AraC-type_HTH"/>
</dbReference>
<evidence type="ECO:0000256" key="3">
    <source>
        <dbReference type="ARBA" id="ARBA00023163"/>
    </source>
</evidence>
<protein>
    <submittedName>
        <fullName evidence="5">AraC family transcriptional regulator</fullName>
    </submittedName>
</protein>
<feature type="domain" description="HTH araC/xylS-type" evidence="4">
    <location>
        <begin position="161"/>
        <end position="258"/>
    </location>
</feature>
<evidence type="ECO:0000259" key="4">
    <source>
        <dbReference type="PROSITE" id="PS01124"/>
    </source>
</evidence>
<dbReference type="InterPro" id="IPR009057">
    <property type="entry name" value="Homeodomain-like_sf"/>
</dbReference>
<name>A0A723CFY1_SALER</name>
<organism evidence="5">
    <name type="scientific">Salmonella enterica</name>
    <name type="common">Salmonella choleraesuis</name>
    <dbReference type="NCBI Taxonomy" id="28901"/>
    <lineage>
        <taxon>Bacteria</taxon>
        <taxon>Pseudomonadati</taxon>
        <taxon>Pseudomonadota</taxon>
        <taxon>Gammaproteobacteria</taxon>
        <taxon>Enterobacterales</taxon>
        <taxon>Enterobacteriaceae</taxon>
        <taxon>Salmonella</taxon>
    </lineage>
</organism>
<sequence>MDDTKIIQLNNIRIHHCLLFLTSSKGLEISFDDTLIAIPPNTLVFVEKNMLLKVRVSCGNFPTIISLDDSTMRFVFGFLLQVFDIKSIENMSGKKIYLRETVPEDIYLFDRLKKYINEGIRITKPKETMALILPIVLHFLLEFDINIIRSISCVVKPTTTDKVLDIISQDLSKPWKISMISEEMFISEISLRKRLENEGTTFMNILTDARMMHSLKLLTMSDYNINTIAYKVGYNSSSYFIKTFKRHFGLTPRQITPTFQ</sequence>
<reference evidence="5" key="1">
    <citation type="journal article" date="2018" name="Genome Biol.">
        <title>SKESA: strategic k-mer extension for scrupulous assemblies.</title>
        <authorList>
            <person name="Souvorov A."/>
            <person name="Agarwala R."/>
            <person name="Lipman D.J."/>
        </authorList>
    </citation>
    <scope>NUCLEOTIDE SEQUENCE</scope>
    <source>
        <strain evidence="5">R17.5973</strain>
    </source>
</reference>
<reference evidence="5" key="2">
    <citation type="submission" date="2019-01" db="EMBL/GenBank/DDBJ databases">
        <authorList>
            <consortium name="NCBI Pathogen Detection Project"/>
        </authorList>
    </citation>
    <scope>NUCLEOTIDE SEQUENCE</scope>
    <source>
        <strain evidence="5">R17.5973</strain>
    </source>
</reference>